<evidence type="ECO:0000259" key="2">
    <source>
        <dbReference type="SMART" id="SM01259"/>
    </source>
</evidence>
<dbReference type="AlphaFoldDB" id="A0A2W5QRC5"/>
<name>A0A2W5QRC5_ANCNO</name>
<dbReference type="Proteomes" id="UP000248887">
    <property type="component" value="Unassembled WGS sequence"/>
</dbReference>
<dbReference type="Pfam" id="PF07578">
    <property type="entry name" value="LAB_N"/>
    <property type="match status" value="1"/>
</dbReference>
<dbReference type="GO" id="GO:0016020">
    <property type="term" value="C:membrane"/>
    <property type="evidence" value="ECO:0007669"/>
    <property type="project" value="GOC"/>
</dbReference>
<feature type="transmembrane region" description="Helical" evidence="1">
    <location>
        <begin position="6"/>
        <end position="27"/>
    </location>
</feature>
<dbReference type="GO" id="GO:0008915">
    <property type="term" value="F:lipid-A-disaccharide synthase activity"/>
    <property type="evidence" value="ECO:0007669"/>
    <property type="project" value="InterPro"/>
</dbReference>
<dbReference type="EMBL" id="QFQD01000084">
    <property type="protein sequence ID" value="PZQ79546.1"/>
    <property type="molecule type" value="Genomic_DNA"/>
</dbReference>
<evidence type="ECO:0000256" key="1">
    <source>
        <dbReference type="SAM" id="Phobius"/>
    </source>
</evidence>
<dbReference type="InterPro" id="IPR011499">
    <property type="entry name" value="Lipid_A_biosynth_N"/>
</dbReference>
<evidence type="ECO:0000313" key="3">
    <source>
        <dbReference type="EMBL" id="PZQ79546.1"/>
    </source>
</evidence>
<organism evidence="3 4">
    <name type="scientific">Ancylobacter novellus</name>
    <name type="common">Thiobacillus novellus</name>
    <dbReference type="NCBI Taxonomy" id="921"/>
    <lineage>
        <taxon>Bacteria</taxon>
        <taxon>Pseudomonadati</taxon>
        <taxon>Pseudomonadota</taxon>
        <taxon>Alphaproteobacteria</taxon>
        <taxon>Hyphomicrobiales</taxon>
        <taxon>Xanthobacteraceae</taxon>
        <taxon>Ancylobacter</taxon>
    </lineage>
</organism>
<comment type="caution">
    <text evidence="3">The sequence shown here is derived from an EMBL/GenBank/DDBJ whole genome shotgun (WGS) entry which is preliminary data.</text>
</comment>
<gene>
    <name evidence="3" type="ORF">DI549_19830</name>
</gene>
<keyword evidence="1" id="KW-0812">Transmembrane</keyword>
<dbReference type="SMART" id="SM01259">
    <property type="entry name" value="LAB_N"/>
    <property type="match status" value="1"/>
</dbReference>
<keyword evidence="1" id="KW-0472">Membrane</keyword>
<keyword evidence="1" id="KW-1133">Transmembrane helix</keyword>
<proteinExistence type="predicted"/>
<dbReference type="GO" id="GO:0009245">
    <property type="term" value="P:lipid A biosynthetic process"/>
    <property type="evidence" value="ECO:0007669"/>
    <property type="project" value="InterPro"/>
</dbReference>
<reference evidence="3 4" key="1">
    <citation type="submission" date="2017-08" db="EMBL/GenBank/DDBJ databases">
        <title>Infants hospitalized years apart are colonized by the same room-sourced microbial strains.</title>
        <authorList>
            <person name="Brooks B."/>
            <person name="Olm M.R."/>
            <person name="Firek B.A."/>
            <person name="Baker R."/>
            <person name="Thomas B.C."/>
            <person name="Morowitz M.J."/>
            <person name="Banfield J.F."/>
        </authorList>
    </citation>
    <scope>NUCLEOTIDE SEQUENCE [LARGE SCALE GENOMIC DNA]</scope>
    <source>
        <strain evidence="3">S2_005_001_R2_27</strain>
    </source>
</reference>
<feature type="transmembrane region" description="Helical" evidence="1">
    <location>
        <begin position="39"/>
        <end position="56"/>
    </location>
</feature>
<protein>
    <recommendedName>
        <fullName evidence="2">Lipid A biosynthesis N-terminal domain-containing protein</fullName>
    </recommendedName>
</protein>
<evidence type="ECO:0000313" key="4">
    <source>
        <dbReference type="Proteomes" id="UP000248887"/>
    </source>
</evidence>
<accession>A0A2W5QRC5</accession>
<feature type="domain" description="Lipid A biosynthesis N-terminal" evidence="2">
    <location>
        <begin position="9"/>
        <end position="80"/>
    </location>
</feature>
<sequence>MIASIWVAIGLIGQALFSGRFLLQWWASERQGRSVVPKGFWYLSILGSGTLLAYAIYVRDPVFIIGQSAGMLIYLRNIKLIRNESRAASGGASA</sequence>